<evidence type="ECO:0000256" key="4">
    <source>
        <dbReference type="SAM" id="Coils"/>
    </source>
</evidence>
<keyword evidence="4" id="KW-0175">Coiled coil</keyword>
<evidence type="ECO:0000256" key="2">
    <source>
        <dbReference type="ARBA" id="ARBA00023157"/>
    </source>
</evidence>
<proteinExistence type="inferred from homology"/>
<keyword evidence="7" id="KW-1185">Reference proteome</keyword>
<feature type="region of interest" description="Disordered" evidence="5">
    <location>
        <begin position="1"/>
        <end position="20"/>
    </location>
</feature>
<sequence length="165" mass="19136">MAMTNPTSTPPATPPATKEVEVVRKLPSNPTPLSAPQEQQVRDLYYKNVRTKCADEIKAFADCVTNRTFTMVWACRAQKLAMNSCMLQFQGQAELDKARAEWFKLAGDRRRKKEEMERLQEEGNRRHREWWGLDEDGYLRGKAAEREAERLYKEAERALRDAGRD</sequence>
<evidence type="ECO:0000313" key="6">
    <source>
        <dbReference type="EMBL" id="KAF2713671.1"/>
    </source>
</evidence>
<keyword evidence="3" id="KW-0496">Mitochondrion</keyword>
<dbReference type="EMBL" id="MU005765">
    <property type="protein sequence ID" value="KAF2713671.1"/>
    <property type="molecule type" value="Genomic_DNA"/>
</dbReference>
<evidence type="ECO:0000256" key="5">
    <source>
        <dbReference type="SAM" id="MobiDB-lite"/>
    </source>
</evidence>
<gene>
    <name evidence="6" type="ORF">K504DRAFT_424497</name>
</gene>
<evidence type="ECO:0000256" key="1">
    <source>
        <dbReference type="ARBA" id="ARBA00007347"/>
    </source>
</evidence>
<protein>
    <recommendedName>
        <fullName evidence="3">COX assembly mitochondrial protein</fullName>
    </recommendedName>
</protein>
<keyword evidence="3" id="KW-0143">Chaperone</keyword>
<dbReference type="InterPro" id="IPR013892">
    <property type="entry name" value="Cyt_c_biogenesis_Cmc1-like"/>
</dbReference>
<keyword evidence="3" id="KW-0472">Membrane</keyword>
<comment type="similarity">
    <text evidence="1 3">Belongs to the CMC family.</text>
</comment>
<accession>A0A6G1KMQ1</accession>
<evidence type="ECO:0000256" key="3">
    <source>
        <dbReference type="RuleBase" id="RU364104"/>
    </source>
</evidence>
<name>A0A6G1KMQ1_9PLEO</name>
<dbReference type="PANTHER" id="PTHR22977">
    <property type="entry name" value="COX ASSEMBLY MITOCHONDRIAL PROTEIN"/>
    <property type="match status" value="1"/>
</dbReference>
<keyword evidence="2" id="KW-1015">Disulfide bond</keyword>
<comment type="subcellular location">
    <subcellularLocation>
        <location evidence="3">Mitochondrion inner membrane</location>
    </subcellularLocation>
</comment>
<dbReference type="Pfam" id="PF08583">
    <property type="entry name" value="Cmc1"/>
    <property type="match status" value="1"/>
</dbReference>
<dbReference type="OrthoDB" id="6224010at2759"/>
<dbReference type="PROSITE" id="PS51808">
    <property type="entry name" value="CHCH"/>
    <property type="match status" value="1"/>
</dbReference>
<dbReference type="GO" id="GO:0005743">
    <property type="term" value="C:mitochondrial inner membrane"/>
    <property type="evidence" value="ECO:0007669"/>
    <property type="project" value="UniProtKB-SubCell"/>
</dbReference>
<dbReference type="PANTHER" id="PTHR22977:SF5">
    <property type="entry name" value="COX ASSEMBLY MITOCHONDRIAL PROTEIN HOMOLOG"/>
    <property type="match status" value="1"/>
</dbReference>
<evidence type="ECO:0000313" key="7">
    <source>
        <dbReference type="Proteomes" id="UP000799428"/>
    </source>
</evidence>
<comment type="function">
    <text evidence="3">Required for mitochondrial cytochrome c oxidase (COX) assembly and respiration.</text>
</comment>
<organism evidence="6 7">
    <name type="scientific">Pleomassaria siparia CBS 279.74</name>
    <dbReference type="NCBI Taxonomy" id="1314801"/>
    <lineage>
        <taxon>Eukaryota</taxon>
        <taxon>Fungi</taxon>
        <taxon>Dikarya</taxon>
        <taxon>Ascomycota</taxon>
        <taxon>Pezizomycotina</taxon>
        <taxon>Dothideomycetes</taxon>
        <taxon>Pleosporomycetidae</taxon>
        <taxon>Pleosporales</taxon>
        <taxon>Pleomassariaceae</taxon>
        <taxon>Pleomassaria</taxon>
    </lineage>
</organism>
<keyword evidence="3" id="KW-0999">Mitochondrion inner membrane</keyword>
<reference evidence="6" key="1">
    <citation type="journal article" date="2020" name="Stud. Mycol.">
        <title>101 Dothideomycetes genomes: a test case for predicting lifestyles and emergence of pathogens.</title>
        <authorList>
            <person name="Haridas S."/>
            <person name="Albert R."/>
            <person name="Binder M."/>
            <person name="Bloem J."/>
            <person name="Labutti K."/>
            <person name="Salamov A."/>
            <person name="Andreopoulos B."/>
            <person name="Baker S."/>
            <person name="Barry K."/>
            <person name="Bills G."/>
            <person name="Bluhm B."/>
            <person name="Cannon C."/>
            <person name="Castanera R."/>
            <person name="Culley D."/>
            <person name="Daum C."/>
            <person name="Ezra D."/>
            <person name="Gonzalez J."/>
            <person name="Henrissat B."/>
            <person name="Kuo A."/>
            <person name="Liang C."/>
            <person name="Lipzen A."/>
            <person name="Lutzoni F."/>
            <person name="Magnuson J."/>
            <person name="Mondo S."/>
            <person name="Nolan M."/>
            <person name="Ohm R."/>
            <person name="Pangilinan J."/>
            <person name="Park H.-J."/>
            <person name="Ramirez L."/>
            <person name="Alfaro M."/>
            <person name="Sun H."/>
            <person name="Tritt A."/>
            <person name="Yoshinaga Y."/>
            <person name="Zwiers L.-H."/>
            <person name="Turgeon B."/>
            <person name="Goodwin S."/>
            <person name="Spatafora J."/>
            <person name="Crous P."/>
            <person name="Grigoriev I."/>
        </authorList>
    </citation>
    <scope>NUCLEOTIDE SEQUENCE</scope>
    <source>
        <strain evidence="6">CBS 279.74</strain>
    </source>
</reference>
<dbReference type="AlphaFoldDB" id="A0A6G1KMQ1"/>
<dbReference type="Proteomes" id="UP000799428">
    <property type="component" value="Unassembled WGS sequence"/>
</dbReference>
<dbReference type="Gene3D" id="1.10.287.2900">
    <property type="match status" value="1"/>
</dbReference>
<feature type="coiled-coil region" evidence="4">
    <location>
        <begin position="109"/>
        <end position="165"/>
    </location>
</feature>